<keyword evidence="3" id="KW-0808">Transferase</keyword>
<keyword evidence="8" id="KW-1185">Reference proteome</keyword>
<dbReference type="CDD" id="cd04301">
    <property type="entry name" value="NAT_SF"/>
    <property type="match status" value="1"/>
</dbReference>
<protein>
    <submittedName>
        <fullName evidence="7">GNAT family N-acetyltransferase</fullName>
    </submittedName>
</protein>
<keyword evidence="1" id="KW-0678">Repressor</keyword>
<evidence type="ECO:0000256" key="2">
    <source>
        <dbReference type="ARBA" id="ARBA00022649"/>
    </source>
</evidence>
<evidence type="ECO:0000256" key="5">
    <source>
        <dbReference type="ARBA" id="ARBA00049880"/>
    </source>
</evidence>
<comment type="caution">
    <text evidence="7">The sequence shown here is derived from an EMBL/GenBank/DDBJ whole genome shotgun (WGS) entry which is preliminary data.</text>
</comment>
<dbReference type="Proteomes" id="UP001560685">
    <property type="component" value="Unassembled WGS sequence"/>
</dbReference>
<dbReference type="PANTHER" id="PTHR36449:SF1">
    <property type="entry name" value="ACETYLTRANSFERASE"/>
    <property type="match status" value="1"/>
</dbReference>
<evidence type="ECO:0000313" key="8">
    <source>
        <dbReference type="Proteomes" id="UP001560685"/>
    </source>
</evidence>
<evidence type="ECO:0000313" key="7">
    <source>
        <dbReference type="EMBL" id="MEX6634412.1"/>
    </source>
</evidence>
<reference evidence="7 8" key="1">
    <citation type="submission" date="2024-05" db="EMBL/GenBank/DDBJ databases">
        <title>Three bacterial strains, DH-69, EH-24, and ECK-19 isolated from coastal sediments.</title>
        <authorList>
            <person name="Ye Y.-Q."/>
            <person name="Du Z.-J."/>
        </authorList>
    </citation>
    <scope>NUCLEOTIDE SEQUENCE [LARGE SCALE GENOMIC DNA]</scope>
    <source>
        <strain evidence="7 8">ECK-19</strain>
    </source>
</reference>
<evidence type="ECO:0000259" key="6">
    <source>
        <dbReference type="Pfam" id="PF13508"/>
    </source>
</evidence>
<accession>A0ABV3ZAJ2</accession>
<dbReference type="PANTHER" id="PTHR36449">
    <property type="entry name" value="ACETYLTRANSFERASE-RELATED"/>
    <property type="match status" value="1"/>
</dbReference>
<evidence type="ECO:0000256" key="3">
    <source>
        <dbReference type="ARBA" id="ARBA00022679"/>
    </source>
</evidence>
<name>A0ABV3ZAJ2_9PROT</name>
<keyword evidence="4" id="KW-0012">Acyltransferase</keyword>
<sequence length="173" mass="18904">MGTIDADQPDVVAAPERISSAHNFDNFDCGNEALNNWVQKRALANNSRTSQTFVIQQNDRVIGYYSLAAGSIDRSSAAKKLSRNSVDPIPVIVLARLAIDKAHHGKGLGADLLRDALLRSVRASEDVGIRAILVHAIDDDAVTFYKRFDFLESPIQPRTLMLPLDAVAALLPR</sequence>
<dbReference type="SUPFAM" id="SSF55729">
    <property type="entry name" value="Acyl-CoA N-acyltransferases (Nat)"/>
    <property type="match status" value="1"/>
</dbReference>
<organism evidence="7 8">
    <name type="scientific">Hyphococcus lacteus</name>
    <dbReference type="NCBI Taxonomy" id="3143536"/>
    <lineage>
        <taxon>Bacteria</taxon>
        <taxon>Pseudomonadati</taxon>
        <taxon>Pseudomonadota</taxon>
        <taxon>Alphaproteobacteria</taxon>
        <taxon>Parvularculales</taxon>
        <taxon>Parvularculaceae</taxon>
        <taxon>Hyphococcus</taxon>
    </lineage>
</organism>
<keyword evidence="2" id="KW-1277">Toxin-antitoxin system</keyword>
<comment type="catalytic activity">
    <reaction evidence="5">
        <text>glycyl-tRNA(Gly) + acetyl-CoA = N-acetylglycyl-tRNA(Gly) + CoA + H(+)</text>
        <dbReference type="Rhea" id="RHEA:81867"/>
        <dbReference type="Rhea" id="RHEA-COMP:9683"/>
        <dbReference type="Rhea" id="RHEA-COMP:19766"/>
        <dbReference type="ChEBI" id="CHEBI:15378"/>
        <dbReference type="ChEBI" id="CHEBI:57287"/>
        <dbReference type="ChEBI" id="CHEBI:57288"/>
        <dbReference type="ChEBI" id="CHEBI:78522"/>
        <dbReference type="ChEBI" id="CHEBI:232036"/>
    </reaction>
</comment>
<dbReference type="Pfam" id="PF13508">
    <property type="entry name" value="Acetyltransf_7"/>
    <property type="match status" value="1"/>
</dbReference>
<dbReference type="Gene3D" id="3.40.630.30">
    <property type="match status" value="1"/>
</dbReference>
<gene>
    <name evidence="7" type="ORF">ABFZ84_12725</name>
</gene>
<evidence type="ECO:0000256" key="1">
    <source>
        <dbReference type="ARBA" id="ARBA00022491"/>
    </source>
</evidence>
<dbReference type="EMBL" id="JBEHZE010000001">
    <property type="protein sequence ID" value="MEX6634412.1"/>
    <property type="molecule type" value="Genomic_DNA"/>
</dbReference>
<feature type="domain" description="N-acetyltransferase" evidence="6">
    <location>
        <begin position="50"/>
        <end position="150"/>
    </location>
</feature>
<dbReference type="RefSeq" id="WP_369314397.1">
    <property type="nucleotide sequence ID" value="NZ_JBEHZE010000001.1"/>
</dbReference>
<dbReference type="InterPro" id="IPR016181">
    <property type="entry name" value="Acyl_CoA_acyltransferase"/>
</dbReference>
<proteinExistence type="predicted"/>
<dbReference type="InterPro" id="IPR000182">
    <property type="entry name" value="GNAT_dom"/>
</dbReference>
<evidence type="ECO:0000256" key="4">
    <source>
        <dbReference type="ARBA" id="ARBA00023315"/>
    </source>
</evidence>